<dbReference type="Pfam" id="PF05569">
    <property type="entry name" value="Peptidase_M56"/>
    <property type="match status" value="1"/>
</dbReference>
<gene>
    <name evidence="5" type="ordered locus">Clole_2896</name>
</gene>
<feature type="transmembrane region" description="Helical" evidence="2">
    <location>
        <begin position="6"/>
        <end position="30"/>
    </location>
</feature>
<feature type="transmembrane region" description="Helical" evidence="2">
    <location>
        <begin position="111"/>
        <end position="134"/>
    </location>
</feature>
<dbReference type="STRING" id="642492.Clole_2896"/>
<reference evidence="5 6" key="1">
    <citation type="journal article" date="2011" name="J. Bacteriol.">
        <title>Complete genome sequence of the cellulose-degrading bacterium Cellulosilyticum lentocellum.</title>
        <authorList>
            <consortium name="US DOE Joint Genome Institute"/>
            <person name="Miller D.A."/>
            <person name="Suen G."/>
            <person name="Bruce D."/>
            <person name="Copeland A."/>
            <person name="Cheng J.F."/>
            <person name="Detter C."/>
            <person name="Goodwin L.A."/>
            <person name="Han C.S."/>
            <person name="Hauser L.J."/>
            <person name="Land M.L."/>
            <person name="Lapidus A."/>
            <person name="Lucas S."/>
            <person name="Meincke L."/>
            <person name="Pitluck S."/>
            <person name="Tapia R."/>
            <person name="Teshima H."/>
            <person name="Woyke T."/>
            <person name="Fox B.G."/>
            <person name="Angert E.R."/>
            <person name="Currie C.R."/>
        </authorList>
    </citation>
    <scope>NUCLEOTIDE SEQUENCE [LARGE SCALE GENOMIC DNA]</scope>
    <source>
        <strain evidence="6">ATCC 49066 / DSM 5427 / NCIMB 11756 / RHM5</strain>
    </source>
</reference>
<dbReference type="PANTHER" id="PTHR34978:SF3">
    <property type="entry name" value="SLR0241 PROTEIN"/>
    <property type="match status" value="1"/>
</dbReference>
<dbReference type="GO" id="GO:0008800">
    <property type="term" value="F:beta-lactamase activity"/>
    <property type="evidence" value="ECO:0007669"/>
    <property type="project" value="UniProtKB-EC"/>
</dbReference>
<keyword evidence="6" id="KW-1185">Reference proteome</keyword>
<protein>
    <submittedName>
        <fullName evidence="5">Beta-lactamase</fullName>
        <ecNumber evidence="5">3.5.2.6</ecNumber>
    </submittedName>
</protein>
<evidence type="ECO:0000259" key="3">
    <source>
        <dbReference type="Pfam" id="PF00905"/>
    </source>
</evidence>
<evidence type="ECO:0000259" key="4">
    <source>
        <dbReference type="Pfam" id="PF05569"/>
    </source>
</evidence>
<dbReference type="Gene3D" id="3.40.710.10">
    <property type="entry name" value="DD-peptidase/beta-lactamase superfamily"/>
    <property type="match status" value="1"/>
</dbReference>
<keyword evidence="5" id="KW-0378">Hydrolase</keyword>
<name>F2JLR7_CELLD</name>
<feature type="transmembrane region" description="Helical" evidence="2">
    <location>
        <begin position="223"/>
        <end position="245"/>
    </location>
</feature>
<evidence type="ECO:0000256" key="2">
    <source>
        <dbReference type="SAM" id="Phobius"/>
    </source>
</evidence>
<keyword evidence="2" id="KW-1133">Transmembrane helix</keyword>
<dbReference type="InterPro" id="IPR008756">
    <property type="entry name" value="Peptidase_M56"/>
</dbReference>
<dbReference type="Pfam" id="PF00905">
    <property type="entry name" value="Transpeptidase"/>
    <property type="match status" value="1"/>
</dbReference>
<dbReference type="InterPro" id="IPR052173">
    <property type="entry name" value="Beta-lactam_resp_regulator"/>
</dbReference>
<evidence type="ECO:0000256" key="1">
    <source>
        <dbReference type="ARBA" id="ARBA00011075"/>
    </source>
</evidence>
<keyword evidence="2" id="KW-0812">Transmembrane</keyword>
<dbReference type="eggNOG" id="COG2602">
    <property type="taxonomic scope" value="Bacteria"/>
</dbReference>
<dbReference type="NCBIfam" id="NF000326">
    <property type="entry name" value="blaR1_generic"/>
    <property type="match status" value="1"/>
</dbReference>
<feature type="domain" description="Peptidase M56" evidence="4">
    <location>
        <begin position="22"/>
        <end position="308"/>
    </location>
</feature>
<feature type="transmembrane region" description="Helical" evidence="2">
    <location>
        <begin position="42"/>
        <end position="62"/>
    </location>
</feature>
<dbReference type="Proteomes" id="UP000008467">
    <property type="component" value="Chromosome"/>
</dbReference>
<evidence type="ECO:0000313" key="5">
    <source>
        <dbReference type="EMBL" id="ADZ84593.1"/>
    </source>
</evidence>
<dbReference type="EMBL" id="CP002582">
    <property type="protein sequence ID" value="ADZ84593.1"/>
    <property type="molecule type" value="Genomic_DNA"/>
</dbReference>
<proteinExistence type="inferred from homology"/>
<dbReference type="HOGENOM" id="CLU_035412_0_2_9"/>
<dbReference type="KEGG" id="cle:Clole_2896"/>
<sequence>MYLPFSIHFLVCCFLLSFFIGGILLVKYLFKNQLSTTFQYYLDFILCFTLLVPFIPNTFFYWNIRTLLPFSFSDSTTYSEYGNYSKQTLSIINQRLLQDFSISTDKQLPDLLITSFEVIWLSGILLLVLIAICYHKRFYQKQKYLKPVTDSALISLLATCKQELGITSFIDLRLSSSIKSPILIGLLKPKIILPHSLTQSYSIQEVRYIFLHELQHYKHKDILINYIISALTIIYWFHPLILYALKEMKLDRELVCDSSVLNGLEEDQYADYGYTLIHFADQAHSYPLAPRTNLSQGKDLLKKRIIHITHYQSPSKKLKVKSYFIFGLVVLITLQTLPLIARPISNKVAFNFGSSNVKEEDLHAFFGDYIGTFVLYDLEEDTYSIYNKTHALERTSPNSTYKLYSALFALDANTITPEHSKRIWDGTIYPFETWNQDQTLISAMNYSVNWYFQDLDTALGASKLATYLKKLHYGNEDLSGGMDTFWLNSSLKISPLEQVQLLTAFYKQDLAFNPKDILTLKQAIKISESSTYILSGKTGTGRVNDKDISGWFMGYIEKSGKAYIFATHIASKEYADGARAADIAISILKEKGLYEAS</sequence>
<dbReference type="InterPro" id="IPR001460">
    <property type="entry name" value="PCN-bd_Tpept"/>
</dbReference>
<dbReference type="SUPFAM" id="SSF56601">
    <property type="entry name" value="beta-lactamase/transpeptidase-like"/>
    <property type="match status" value="1"/>
</dbReference>
<dbReference type="eggNOG" id="COG4219">
    <property type="taxonomic scope" value="Bacteria"/>
</dbReference>
<feature type="domain" description="Penicillin-binding protein transpeptidase" evidence="3">
    <location>
        <begin position="391"/>
        <end position="588"/>
    </location>
</feature>
<dbReference type="CDD" id="cd07341">
    <property type="entry name" value="M56_BlaR1_MecR1_like"/>
    <property type="match status" value="1"/>
</dbReference>
<dbReference type="RefSeq" id="WP_013657873.1">
    <property type="nucleotide sequence ID" value="NC_015275.1"/>
</dbReference>
<comment type="similarity">
    <text evidence="1">Belongs to the peptidase M56 family.</text>
</comment>
<organism evidence="5 6">
    <name type="scientific">Cellulosilyticum lentocellum (strain ATCC 49066 / DSM 5427 / NCIMB 11756 / RHM5)</name>
    <name type="common">Clostridium lentocellum</name>
    <dbReference type="NCBI Taxonomy" id="642492"/>
    <lineage>
        <taxon>Bacteria</taxon>
        <taxon>Bacillati</taxon>
        <taxon>Bacillota</taxon>
        <taxon>Clostridia</taxon>
        <taxon>Lachnospirales</taxon>
        <taxon>Cellulosilyticaceae</taxon>
        <taxon>Cellulosilyticum</taxon>
    </lineage>
</organism>
<dbReference type="PANTHER" id="PTHR34978">
    <property type="entry name" value="POSSIBLE SENSOR-TRANSDUCER PROTEIN BLAR"/>
    <property type="match status" value="1"/>
</dbReference>
<evidence type="ECO:0000313" key="6">
    <source>
        <dbReference type="Proteomes" id="UP000008467"/>
    </source>
</evidence>
<dbReference type="InterPro" id="IPR012338">
    <property type="entry name" value="Beta-lactam/transpept-like"/>
</dbReference>
<accession>F2JLR7</accession>
<keyword evidence="2" id="KW-0472">Membrane</keyword>
<dbReference type="AlphaFoldDB" id="F2JLR7"/>
<dbReference type="EC" id="3.5.2.6" evidence="5"/>
<dbReference type="GO" id="GO:0008658">
    <property type="term" value="F:penicillin binding"/>
    <property type="evidence" value="ECO:0007669"/>
    <property type="project" value="InterPro"/>
</dbReference>